<protein>
    <submittedName>
        <fullName evidence="1">Phosphohistidine phosphatase</fullName>
    </submittedName>
</protein>
<name>A0A485M3S2_9ZZZZ</name>
<dbReference type="InterPro" id="IPR004449">
    <property type="entry name" value="SixA"/>
</dbReference>
<organism evidence="1">
    <name type="scientific">anaerobic digester metagenome</name>
    <dbReference type="NCBI Taxonomy" id="1263854"/>
    <lineage>
        <taxon>unclassified sequences</taxon>
        <taxon>metagenomes</taxon>
        <taxon>ecological metagenomes</taxon>
    </lineage>
</organism>
<dbReference type="Gene3D" id="3.40.50.1240">
    <property type="entry name" value="Phosphoglycerate mutase-like"/>
    <property type="match status" value="1"/>
</dbReference>
<accession>A0A485M3S2</accession>
<dbReference type="EMBL" id="CAADRM010000132">
    <property type="protein sequence ID" value="VFU17467.1"/>
    <property type="molecule type" value="Genomic_DNA"/>
</dbReference>
<dbReference type="GO" id="GO:0101006">
    <property type="term" value="F:protein histidine phosphatase activity"/>
    <property type="evidence" value="ECO:0007669"/>
    <property type="project" value="InterPro"/>
</dbReference>
<reference evidence="1" key="1">
    <citation type="submission" date="2019-03" db="EMBL/GenBank/DDBJ databases">
        <authorList>
            <person name="Hao L."/>
        </authorList>
    </citation>
    <scope>NUCLEOTIDE SEQUENCE</scope>
</reference>
<dbReference type="Pfam" id="PF00300">
    <property type="entry name" value="His_Phos_1"/>
    <property type="match status" value="1"/>
</dbReference>
<dbReference type="InterPro" id="IPR029033">
    <property type="entry name" value="His_PPase_superfam"/>
</dbReference>
<dbReference type="InterPro" id="IPR013078">
    <property type="entry name" value="His_Pase_superF_clade-1"/>
</dbReference>
<dbReference type="SUPFAM" id="SSF53254">
    <property type="entry name" value="Phosphoglycerate mutase-like"/>
    <property type="match status" value="1"/>
</dbReference>
<dbReference type="NCBIfam" id="TIGR00249">
    <property type="entry name" value="sixA"/>
    <property type="match status" value="1"/>
</dbReference>
<proteinExistence type="predicted"/>
<evidence type="ECO:0000313" key="1">
    <source>
        <dbReference type="EMBL" id="VFU17467.1"/>
    </source>
</evidence>
<dbReference type="CDD" id="cd07067">
    <property type="entry name" value="HP_PGM_like"/>
    <property type="match status" value="1"/>
</dbReference>
<sequence>MALFLVRHGRNLPEEIDSQKRLSREGITEVECVAARAQDRGVRIETIIHSPAARARQTAEIMASYLKPGRGAMEVSGLAADNDVQAFARTLDARENIMVVGHLPFLERLCSYLVTGSADTPIVSFKNGTMVCLEKDPEVPAWTVRWTITPDAC</sequence>
<dbReference type="GO" id="GO:0005737">
    <property type="term" value="C:cytoplasm"/>
    <property type="evidence" value="ECO:0007669"/>
    <property type="project" value="InterPro"/>
</dbReference>
<dbReference type="AlphaFoldDB" id="A0A485M3S2"/>
<gene>
    <name evidence="1" type="ORF">SCFA_660084</name>
</gene>